<gene>
    <name evidence="1" type="ORF">NDU88_001569</name>
</gene>
<organism evidence="1 2">
    <name type="scientific">Pleurodeles waltl</name>
    <name type="common">Iberian ribbed newt</name>
    <dbReference type="NCBI Taxonomy" id="8319"/>
    <lineage>
        <taxon>Eukaryota</taxon>
        <taxon>Metazoa</taxon>
        <taxon>Chordata</taxon>
        <taxon>Craniata</taxon>
        <taxon>Vertebrata</taxon>
        <taxon>Euteleostomi</taxon>
        <taxon>Amphibia</taxon>
        <taxon>Batrachia</taxon>
        <taxon>Caudata</taxon>
        <taxon>Salamandroidea</taxon>
        <taxon>Salamandridae</taxon>
        <taxon>Pleurodelinae</taxon>
        <taxon>Pleurodeles</taxon>
    </lineage>
</organism>
<reference evidence="1" key="1">
    <citation type="journal article" date="2022" name="bioRxiv">
        <title>Sequencing and chromosome-scale assembly of the giantPleurodeles waltlgenome.</title>
        <authorList>
            <person name="Brown T."/>
            <person name="Elewa A."/>
            <person name="Iarovenko S."/>
            <person name="Subramanian E."/>
            <person name="Araus A.J."/>
            <person name="Petzold A."/>
            <person name="Susuki M."/>
            <person name="Suzuki K.-i.T."/>
            <person name="Hayashi T."/>
            <person name="Toyoda A."/>
            <person name="Oliveira C."/>
            <person name="Osipova E."/>
            <person name="Leigh N.D."/>
            <person name="Simon A."/>
            <person name="Yun M.H."/>
        </authorList>
    </citation>
    <scope>NUCLEOTIDE SEQUENCE</scope>
    <source>
        <strain evidence="1">20211129_DDA</strain>
        <tissue evidence="1">Liver</tissue>
    </source>
</reference>
<name>A0AAV7W1F2_PLEWA</name>
<dbReference type="EMBL" id="JANPWB010000002">
    <property type="protein sequence ID" value="KAJ1206160.1"/>
    <property type="molecule type" value="Genomic_DNA"/>
</dbReference>
<sequence>MGFGAIRKPQAPKAVLKKRWGSHSITKQKSTPRQQGCAVLGRVRHPVLPVAHSAACPSSIGPAAHRPATVVRVQQRSVSQTRAMRGSEAALHTLFFRRFRPDSDVADPLIKKILCELGKRGTEKKKAKRNIIDGNILIERVMPHSEQEDLA</sequence>
<evidence type="ECO:0000313" key="2">
    <source>
        <dbReference type="Proteomes" id="UP001066276"/>
    </source>
</evidence>
<protein>
    <submittedName>
        <fullName evidence="1">Uncharacterized protein</fullName>
    </submittedName>
</protein>
<keyword evidence="2" id="KW-1185">Reference proteome</keyword>
<comment type="caution">
    <text evidence="1">The sequence shown here is derived from an EMBL/GenBank/DDBJ whole genome shotgun (WGS) entry which is preliminary data.</text>
</comment>
<dbReference type="Proteomes" id="UP001066276">
    <property type="component" value="Chromosome 1_2"/>
</dbReference>
<dbReference type="AlphaFoldDB" id="A0AAV7W1F2"/>
<proteinExistence type="predicted"/>
<evidence type="ECO:0000313" key="1">
    <source>
        <dbReference type="EMBL" id="KAJ1206160.1"/>
    </source>
</evidence>
<accession>A0AAV7W1F2</accession>